<dbReference type="InterPro" id="IPR036521">
    <property type="entry name" value="SRP19-like_sf"/>
</dbReference>
<keyword evidence="2" id="KW-0963">Cytoplasm</keyword>
<dbReference type="GO" id="GO:0008312">
    <property type="term" value="F:7S RNA binding"/>
    <property type="evidence" value="ECO:0007669"/>
    <property type="project" value="InterPro"/>
</dbReference>
<reference evidence="5 6" key="1">
    <citation type="submission" date="2016-03" db="EMBL/GenBank/DDBJ databases">
        <authorList>
            <person name="Devillers H."/>
        </authorList>
    </citation>
    <scope>NUCLEOTIDE SEQUENCE [LARGE SCALE GENOMIC DNA]</scope>
    <source>
        <strain evidence="5">CBS 6772</strain>
    </source>
</reference>
<evidence type="ECO:0000256" key="4">
    <source>
        <dbReference type="ARBA" id="ARBA00023274"/>
    </source>
</evidence>
<dbReference type="OMA" id="IPKVKGF"/>
<keyword evidence="3" id="KW-0733">Signal recognition particle</keyword>
<comment type="subcellular location">
    <subcellularLocation>
        <location evidence="1">Cytoplasm</location>
    </subcellularLocation>
</comment>
<dbReference type="GO" id="GO:0006617">
    <property type="term" value="P:SRP-dependent cotranslational protein targeting to membrane, signal sequence recognition"/>
    <property type="evidence" value="ECO:0007669"/>
    <property type="project" value="TreeGrafter"/>
</dbReference>
<dbReference type="Gene3D" id="3.30.56.30">
    <property type="entry name" value="Signal recognition particle, SRP19-like subunit"/>
    <property type="match status" value="1"/>
</dbReference>
<dbReference type="Pfam" id="PF01922">
    <property type="entry name" value="SRP19"/>
    <property type="match status" value="1"/>
</dbReference>
<sequence length="256" mass="29169">MPRLEEIDDADDIDNLEMELAELDPSLRTPVAPRIVPEIVRSQDQEPPLFPQTPQVDLVEQNTSQKPKIARFTKEEMEELKGFQVLYPCYFDKNRSHSQGRRVPIEDAVENPLAKTIADAVHGLGVLCVFEGEKCHPQDFGNPGRVRVLLKDEGKPTKPSTFPTKRALMKKVSEYLHTHPTTLESLNEVPYGPDFQGFEPRIIPKVKGFVMNDIVPLHSAYSMGHPMSKSIYEEPAEIVPEKQVKMPKNKYKMVRR</sequence>
<evidence type="ECO:0000256" key="3">
    <source>
        <dbReference type="ARBA" id="ARBA00023135"/>
    </source>
</evidence>
<dbReference type="SUPFAM" id="SSF69695">
    <property type="entry name" value="SRP19"/>
    <property type="match status" value="1"/>
</dbReference>
<dbReference type="OrthoDB" id="2190947at2759"/>
<evidence type="ECO:0000313" key="5">
    <source>
        <dbReference type="EMBL" id="SCW03310.1"/>
    </source>
</evidence>
<name>A0A1G4MHB2_LACFM</name>
<dbReference type="GO" id="GO:0005786">
    <property type="term" value="C:signal recognition particle, endoplasmic reticulum targeting"/>
    <property type="evidence" value="ECO:0007669"/>
    <property type="project" value="UniProtKB-KW"/>
</dbReference>
<evidence type="ECO:0000256" key="2">
    <source>
        <dbReference type="ARBA" id="ARBA00022490"/>
    </source>
</evidence>
<gene>
    <name evidence="5" type="ORF">LAFE_0G07602G</name>
</gene>
<accession>A0A1G4MHB2</accession>
<dbReference type="AlphaFoldDB" id="A0A1G4MHB2"/>
<dbReference type="Proteomes" id="UP000190831">
    <property type="component" value="Chromosome G"/>
</dbReference>
<proteinExistence type="predicted"/>
<evidence type="ECO:0000256" key="1">
    <source>
        <dbReference type="ARBA" id="ARBA00004496"/>
    </source>
</evidence>
<dbReference type="FunFam" id="3.30.56.30:FF:000003">
    <property type="entry name" value="Signal recognition particle SEC65 subunit"/>
    <property type="match status" value="1"/>
</dbReference>
<protein>
    <submittedName>
        <fullName evidence="5">LAFE_0G07602g1_1</fullName>
    </submittedName>
</protein>
<keyword evidence="4" id="KW-0687">Ribonucleoprotein</keyword>
<keyword evidence="6" id="KW-1185">Reference proteome</keyword>
<dbReference type="EMBL" id="LT598486">
    <property type="protein sequence ID" value="SCW03310.1"/>
    <property type="molecule type" value="Genomic_DNA"/>
</dbReference>
<dbReference type="InterPro" id="IPR002778">
    <property type="entry name" value="Signal_recog_particle_SRP19"/>
</dbReference>
<organism evidence="5 6">
    <name type="scientific">Lachancea fermentati</name>
    <name type="common">Zygosaccharomyces fermentati</name>
    <dbReference type="NCBI Taxonomy" id="4955"/>
    <lineage>
        <taxon>Eukaryota</taxon>
        <taxon>Fungi</taxon>
        <taxon>Dikarya</taxon>
        <taxon>Ascomycota</taxon>
        <taxon>Saccharomycotina</taxon>
        <taxon>Saccharomycetes</taxon>
        <taxon>Saccharomycetales</taxon>
        <taxon>Saccharomycetaceae</taxon>
        <taxon>Lachancea</taxon>
    </lineage>
</organism>
<dbReference type="STRING" id="4955.A0A1G4MHB2"/>
<dbReference type="PANTHER" id="PTHR17453">
    <property type="entry name" value="SIGNAL RECOGNITION PARTICLE 19 KD PROTEIN"/>
    <property type="match status" value="1"/>
</dbReference>
<evidence type="ECO:0000313" key="6">
    <source>
        <dbReference type="Proteomes" id="UP000190831"/>
    </source>
</evidence>
<dbReference type="PANTHER" id="PTHR17453:SF0">
    <property type="entry name" value="SIGNAL RECOGNITION PARTICLE 19 KDA PROTEIN"/>
    <property type="match status" value="1"/>
</dbReference>